<protein>
    <submittedName>
        <fullName evidence="1">Uncharacterized protein</fullName>
    </submittedName>
</protein>
<evidence type="ECO:0000313" key="1">
    <source>
        <dbReference type="EMBL" id="MBX51853.1"/>
    </source>
</evidence>
<accession>A0A2P2PB32</accession>
<sequence length="24" mass="3107">MLTRWWHFFLFDCLFTSRKTPIFL</sequence>
<name>A0A2P2PB32_RHIMU</name>
<organism evidence="1">
    <name type="scientific">Rhizophora mucronata</name>
    <name type="common">Asiatic mangrove</name>
    <dbReference type="NCBI Taxonomy" id="61149"/>
    <lineage>
        <taxon>Eukaryota</taxon>
        <taxon>Viridiplantae</taxon>
        <taxon>Streptophyta</taxon>
        <taxon>Embryophyta</taxon>
        <taxon>Tracheophyta</taxon>
        <taxon>Spermatophyta</taxon>
        <taxon>Magnoliopsida</taxon>
        <taxon>eudicotyledons</taxon>
        <taxon>Gunneridae</taxon>
        <taxon>Pentapetalae</taxon>
        <taxon>rosids</taxon>
        <taxon>fabids</taxon>
        <taxon>Malpighiales</taxon>
        <taxon>Rhizophoraceae</taxon>
        <taxon>Rhizophora</taxon>
    </lineage>
</organism>
<dbReference type="EMBL" id="GGEC01071369">
    <property type="protein sequence ID" value="MBX51853.1"/>
    <property type="molecule type" value="Transcribed_RNA"/>
</dbReference>
<reference evidence="1" key="1">
    <citation type="submission" date="2018-02" db="EMBL/GenBank/DDBJ databases">
        <title>Rhizophora mucronata_Transcriptome.</title>
        <authorList>
            <person name="Meera S.P."/>
            <person name="Sreeshan A."/>
            <person name="Augustine A."/>
        </authorList>
    </citation>
    <scope>NUCLEOTIDE SEQUENCE</scope>
    <source>
        <tissue evidence="1">Leaf</tissue>
    </source>
</reference>
<dbReference type="AlphaFoldDB" id="A0A2P2PB32"/>
<proteinExistence type="predicted"/>